<dbReference type="InterPro" id="IPR002563">
    <property type="entry name" value="Flavin_Rdtase-like_dom"/>
</dbReference>
<evidence type="ECO:0000256" key="2">
    <source>
        <dbReference type="SAM" id="MobiDB-lite"/>
    </source>
</evidence>
<evidence type="ECO:0000256" key="1">
    <source>
        <dbReference type="ARBA" id="ARBA00023002"/>
    </source>
</evidence>
<evidence type="ECO:0000313" key="5">
    <source>
        <dbReference type="Proteomes" id="UP000192455"/>
    </source>
</evidence>
<evidence type="ECO:0000259" key="3">
    <source>
        <dbReference type="SMART" id="SM00903"/>
    </source>
</evidence>
<reference evidence="4 5" key="1">
    <citation type="submission" date="2017-01" db="EMBL/GenBank/DDBJ databases">
        <authorList>
            <person name="Mah S.A."/>
            <person name="Swanson W.J."/>
            <person name="Moy G.W."/>
            <person name="Vacquier V.D."/>
        </authorList>
    </citation>
    <scope>NUCLEOTIDE SEQUENCE [LARGE SCALE GENOMIC DNA]</scope>
    <source>
        <strain evidence="4 5">DSM 21219</strain>
    </source>
</reference>
<dbReference type="SMART" id="SM00903">
    <property type="entry name" value="Flavin_Reduct"/>
    <property type="match status" value="1"/>
</dbReference>
<dbReference type="EMBL" id="FTPS01000001">
    <property type="protein sequence ID" value="SIT74265.1"/>
    <property type="molecule type" value="Genomic_DNA"/>
</dbReference>
<dbReference type="GO" id="GO:0010181">
    <property type="term" value="F:FMN binding"/>
    <property type="evidence" value="ECO:0007669"/>
    <property type="project" value="InterPro"/>
</dbReference>
<dbReference type="Pfam" id="PF01613">
    <property type="entry name" value="Flavin_Reduct"/>
    <property type="match status" value="1"/>
</dbReference>
<dbReference type="Gene3D" id="2.30.110.10">
    <property type="entry name" value="Electron Transport, Fmn-binding Protein, Chain A"/>
    <property type="match status" value="1"/>
</dbReference>
<organism evidence="4 5">
    <name type="scientific">Pontibaca methylaminivorans</name>
    <dbReference type="NCBI Taxonomy" id="515897"/>
    <lineage>
        <taxon>Bacteria</taxon>
        <taxon>Pseudomonadati</taxon>
        <taxon>Pseudomonadota</taxon>
        <taxon>Alphaproteobacteria</taxon>
        <taxon>Rhodobacterales</taxon>
        <taxon>Roseobacteraceae</taxon>
        <taxon>Pontibaca</taxon>
    </lineage>
</organism>
<dbReference type="PANTHER" id="PTHR30466">
    <property type="entry name" value="FLAVIN REDUCTASE"/>
    <property type="match status" value="1"/>
</dbReference>
<keyword evidence="5" id="KW-1185">Reference proteome</keyword>
<dbReference type="InterPro" id="IPR012349">
    <property type="entry name" value="Split_barrel_FMN-bd"/>
</dbReference>
<dbReference type="OrthoDB" id="9792858at2"/>
<accession>A0A1R3WAE5</accession>
<evidence type="ECO:0000313" key="4">
    <source>
        <dbReference type="EMBL" id="SIT74265.1"/>
    </source>
</evidence>
<dbReference type="Proteomes" id="UP000192455">
    <property type="component" value="Unassembled WGS sequence"/>
</dbReference>
<dbReference type="STRING" id="515897.SAMN05421849_0127"/>
<dbReference type="SUPFAM" id="SSF50475">
    <property type="entry name" value="FMN-binding split barrel"/>
    <property type="match status" value="1"/>
</dbReference>
<keyword evidence="1" id="KW-0560">Oxidoreductase</keyword>
<dbReference type="PANTHER" id="PTHR30466:SF1">
    <property type="entry name" value="FMN REDUCTASE (NADH) RUTF"/>
    <property type="match status" value="1"/>
</dbReference>
<protein>
    <submittedName>
        <fullName evidence="4">NADH-FMN oxidoreductase RutF, flavin reductase (DIM6/NTAB) family</fullName>
    </submittedName>
</protein>
<feature type="domain" description="Flavin reductase like" evidence="3">
    <location>
        <begin position="45"/>
        <end position="186"/>
    </location>
</feature>
<dbReference type="GO" id="GO:0042602">
    <property type="term" value="F:riboflavin reductase (NADPH) activity"/>
    <property type="evidence" value="ECO:0007669"/>
    <property type="project" value="TreeGrafter"/>
</dbReference>
<dbReference type="AlphaFoldDB" id="A0A1R3WAE5"/>
<proteinExistence type="predicted"/>
<name>A0A1R3WAE5_9RHOB</name>
<feature type="region of interest" description="Disordered" evidence="2">
    <location>
        <begin position="1"/>
        <end position="30"/>
    </location>
</feature>
<sequence length="190" mass="20566">MSGRDSGQSGCIVAPRQETTEASDLSGETTFVPGPETEAEYRRALGCFGTGVTVVTHMTENGPIAMTANSFASVSLDPPLVLWCAAYRSRRHALFAQARHYAIHVMRDDQLHLARHFARKGHDFSVADWTTNAEGQPVLSDSLASFECVRDAVHPAGDHSIIVGHVLRCTVHPGSGLLFKRGQYGGFSDL</sequence>
<dbReference type="GO" id="GO:0006208">
    <property type="term" value="P:pyrimidine nucleobase catabolic process"/>
    <property type="evidence" value="ECO:0007669"/>
    <property type="project" value="TreeGrafter"/>
</dbReference>
<gene>
    <name evidence="4" type="ORF">SAMN05421849_0127</name>
</gene>
<feature type="compositionally biased region" description="Polar residues" evidence="2">
    <location>
        <begin position="20"/>
        <end position="29"/>
    </location>
</feature>
<dbReference type="InterPro" id="IPR050268">
    <property type="entry name" value="NADH-dep_flavin_reductase"/>
</dbReference>